<evidence type="ECO:0000256" key="4">
    <source>
        <dbReference type="ARBA" id="ARBA00011037"/>
    </source>
</evidence>
<dbReference type="InterPro" id="IPR001874">
    <property type="entry name" value="DHquinase_II"/>
</dbReference>
<dbReference type="Pfam" id="PF01220">
    <property type="entry name" value="DHquinase_II"/>
    <property type="match status" value="1"/>
</dbReference>
<evidence type="ECO:0000256" key="8">
    <source>
        <dbReference type="HAMAP-Rule" id="MF_00169"/>
    </source>
</evidence>
<feature type="binding site" evidence="8">
    <location>
        <position position="72"/>
    </location>
    <ligand>
        <name>substrate</name>
    </ligand>
</feature>
<evidence type="ECO:0000256" key="3">
    <source>
        <dbReference type="ARBA" id="ARBA00004902"/>
    </source>
</evidence>
<protein>
    <recommendedName>
        <fullName evidence="6 8">3-dehydroquinate dehydratase</fullName>
        <shortName evidence="8">3-dehydroquinase</shortName>
        <ecNumber evidence="6 8">4.2.1.10</ecNumber>
    </recommendedName>
    <alternativeName>
        <fullName evidence="8">Type II DHQase</fullName>
    </alternativeName>
</protein>
<evidence type="ECO:0000256" key="6">
    <source>
        <dbReference type="ARBA" id="ARBA00012060"/>
    </source>
</evidence>
<feature type="binding site" evidence="8">
    <location>
        <position position="109"/>
    </location>
    <ligand>
        <name>substrate</name>
    </ligand>
</feature>
<feature type="binding site" evidence="8">
    <location>
        <position position="78"/>
    </location>
    <ligand>
        <name>substrate</name>
    </ligand>
</feature>
<dbReference type="Gene3D" id="3.40.50.9100">
    <property type="entry name" value="Dehydroquinase, class II"/>
    <property type="match status" value="1"/>
</dbReference>
<feature type="site" description="Transition state stabilizer" evidence="8">
    <location>
        <position position="18"/>
    </location>
</feature>
<dbReference type="NCBIfam" id="NF003807">
    <property type="entry name" value="PRK05395.1-4"/>
    <property type="match status" value="1"/>
</dbReference>
<proteinExistence type="inferred from homology"/>
<dbReference type="EC" id="4.2.1.10" evidence="6 8"/>
<feature type="active site" description="Proton donor" evidence="8">
    <location>
        <position position="98"/>
    </location>
</feature>
<dbReference type="HAMAP" id="MF_00169">
    <property type="entry name" value="AroQ"/>
    <property type="match status" value="1"/>
</dbReference>
<sequence length="140" mass="15762">MKQIQIINGPNLNLLGVREPEIYGTQTFEDYFLELKKEFPDYSIHYYQSNHEGDLIDILHKVGFSYDGIVLNAGAYTHYSYALADAIKAIKTPVIEVHISDIYAREGFRATSVTGVNCIKIISGKGLSGYKEAIEELIQK</sequence>
<comment type="subunit">
    <text evidence="5 8">Homododecamer.</text>
</comment>
<feature type="binding site" evidence="8">
    <location>
        <begin position="99"/>
        <end position="100"/>
    </location>
    <ligand>
        <name>substrate</name>
    </ligand>
</feature>
<reference evidence="9 10" key="1">
    <citation type="journal article" date="2021" name="Int. J. Syst. Evol. Microbiol.">
        <title>Faecalibacter bovis sp. nov., isolated from cow faeces.</title>
        <authorList>
            <person name="Li F."/>
            <person name="Zhao W."/>
            <person name="Hong Q."/>
            <person name="Shao Q."/>
            <person name="Song J."/>
            <person name="Yang S."/>
        </authorList>
    </citation>
    <scope>NUCLEOTIDE SEQUENCE [LARGE SCALE GENOMIC DNA]</scope>
    <source>
        <strain evidence="9 10">ZY171143</strain>
    </source>
</reference>
<evidence type="ECO:0000313" key="9">
    <source>
        <dbReference type="EMBL" id="QTV06246.1"/>
    </source>
</evidence>
<name>A0ABX7XE92_9FLAO</name>
<evidence type="ECO:0000313" key="10">
    <source>
        <dbReference type="Proteomes" id="UP000672011"/>
    </source>
</evidence>
<comment type="pathway">
    <text evidence="3 8">Metabolic intermediate biosynthesis; chorismate biosynthesis; chorismate from D-erythrose 4-phosphate and phosphoenolpyruvate: step 3/7.</text>
</comment>
<accession>A0ABX7XE92</accession>
<evidence type="ECO:0000256" key="7">
    <source>
        <dbReference type="ARBA" id="ARBA00023239"/>
    </source>
</evidence>
<feature type="binding site" evidence="8">
    <location>
        <position position="85"/>
    </location>
    <ligand>
        <name>substrate</name>
    </ligand>
</feature>
<dbReference type="InterPro" id="IPR018509">
    <property type="entry name" value="DHquinase_II_CS"/>
</dbReference>
<evidence type="ECO:0000256" key="2">
    <source>
        <dbReference type="ARBA" id="ARBA00003924"/>
    </source>
</evidence>
<organism evidence="9 10">
    <name type="scientific">Faecalibacter bovis</name>
    <dbReference type="NCBI Taxonomy" id="2898187"/>
    <lineage>
        <taxon>Bacteria</taxon>
        <taxon>Pseudomonadati</taxon>
        <taxon>Bacteroidota</taxon>
        <taxon>Flavobacteriia</taxon>
        <taxon>Flavobacteriales</taxon>
        <taxon>Weeksellaceae</taxon>
        <taxon>Faecalibacter</taxon>
    </lineage>
</organism>
<keyword evidence="8" id="KW-0057">Aromatic amino acid biosynthesis</keyword>
<keyword evidence="7 8" id="KW-0456">Lyase</keyword>
<dbReference type="CDD" id="cd00466">
    <property type="entry name" value="DHQase_II"/>
    <property type="match status" value="1"/>
</dbReference>
<dbReference type="InterPro" id="IPR036441">
    <property type="entry name" value="DHquinase_II_sf"/>
</dbReference>
<reference evidence="10" key="2">
    <citation type="submission" date="2021-04" db="EMBL/GenBank/DDBJ databases">
        <title>Taxonomy of Flavobacteriaceae bacterium ZY171143.</title>
        <authorList>
            <person name="Li F."/>
        </authorList>
    </citation>
    <scope>NUCLEOTIDE SEQUENCE [LARGE SCALE GENOMIC DNA]</scope>
    <source>
        <strain evidence="10">ZY171143</strain>
    </source>
</reference>
<keyword evidence="8" id="KW-0028">Amino-acid biosynthesis</keyword>
<dbReference type="PANTHER" id="PTHR21272:SF3">
    <property type="entry name" value="CATABOLIC 3-DEHYDROQUINASE"/>
    <property type="match status" value="1"/>
</dbReference>
<dbReference type="RefSeq" id="WP_230476888.1">
    <property type="nucleotide sequence ID" value="NZ_CP072842.1"/>
</dbReference>
<dbReference type="PIRSF" id="PIRSF001399">
    <property type="entry name" value="DHquinase_II"/>
    <property type="match status" value="1"/>
</dbReference>
<comment type="function">
    <text evidence="2 8">Catalyzes a trans-dehydration via an enolate intermediate.</text>
</comment>
<dbReference type="EMBL" id="CP072842">
    <property type="protein sequence ID" value="QTV06246.1"/>
    <property type="molecule type" value="Genomic_DNA"/>
</dbReference>
<comment type="catalytic activity">
    <reaction evidence="1 8">
        <text>3-dehydroquinate = 3-dehydroshikimate + H2O</text>
        <dbReference type="Rhea" id="RHEA:21096"/>
        <dbReference type="ChEBI" id="CHEBI:15377"/>
        <dbReference type="ChEBI" id="CHEBI:16630"/>
        <dbReference type="ChEBI" id="CHEBI:32364"/>
        <dbReference type="EC" id="4.2.1.10"/>
    </reaction>
</comment>
<keyword evidence="10" id="KW-1185">Reference proteome</keyword>
<dbReference type="PROSITE" id="PS01029">
    <property type="entry name" value="DEHYDROQUINASE_II"/>
    <property type="match status" value="1"/>
</dbReference>
<dbReference type="Proteomes" id="UP000672011">
    <property type="component" value="Chromosome"/>
</dbReference>
<dbReference type="PANTHER" id="PTHR21272">
    <property type="entry name" value="CATABOLIC 3-DEHYDROQUINASE"/>
    <property type="match status" value="1"/>
</dbReference>
<dbReference type="NCBIfam" id="NF003805">
    <property type="entry name" value="PRK05395.1-2"/>
    <property type="match status" value="1"/>
</dbReference>
<gene>
    <name evidence="8" type="primary">aroQ</name>
    <name evidence="9" type="ORF">J9309_02625</name>
</gene>
<dbReference type="SUPFAM" id="SSF52304">
    <property type="entry name" value="Type II 3-dehydroquinate dehydratase"/>
    <property type="match status" value="1"/>
</dbReference>
<evidence type="ECO:0000256" key="1">
    <source>
        <dbReference type="ARBA" id="ARBA00001864"/>
    </source>
</evidence>
<comment type="similarity">
    <text evidence="4 8">Belongs to the type-II 3-dehydroquinase family.</text>
</comment>
<feature type="active site" description="Proton acceptor" evidence="8">
    <location>
        <position position="23"/>
    </location>
</feature>
<evidence type="ECO:0000256" key="5">
    <source>
        <dbReference type="ARBA" id="ARBA00011193"/>
    </source>
</evidence>